<evidence type="ECO:0000256" key="4">
    <source>
        <dbReference type="ARBA" id="ARBA00022525"/>
    </source>
</evidence>
<feature type="transmembrane region" description="Helical" evidence="8">
    <location>
        <begin position="1133"/>
        <end position="1154"/>
    </location>
</feature>
<keyword evidence="7" id="KW-0998">Cell outer membrane</keyword>
<dbReference type="Proteomes" id="UP000193944">
    <property type="component" value="Unassembled WGS sequence"/>
</dbReference>
<keyword evidence="8" id="KW-1133">Transmembrane helix</keyword>
<accession>A0A1Y1XGJ1</accession>
<dbReference type="PROSITE" id="PS00022">
    <property type="entry name" value="EGF_1"/>
    <property type="match status" value="1"/>
</dbReference>
<evidence type="ECO:0000313" key="11">
    <source>
        <dbReference type="EMBL" id="ORX84871.1"/>
    </source>
</evidence>
<reference evidence="11 12" key="1">
    <citation type="submission" date="2016-08" db="EMBL/GenBank/DDBJ databases">
        <title>A Parts List for Fungal Cellulosomes Revealed by Comparative Genomics.</title>
        <authorList>
            <consortium name="DOE Joint Genome Institute"/>
            <person name="Haitjema C.H."/>
            <person name="Gilmore S.P."/>
            <person name="Henske J.K."/>
            <person name="Solomon K.V."/>
            <person name="De Groot R."/>
            <person name="Kuo A."/>
            <person name="Mondo S.J."/>
            <person name="Salamov A.A."/>
            <person name="Labutti K."/>
            <person name="Zhao Z."/>
            <person name="Chiniquy J."/>
            <person name="Barry K."/>
            <person name="Brewer H.M."/>
            <person name="Purvine S.O."/>
            <person name="Wright A.T."/>
            <person name="Boxma B."/>
            <person name="Van Alen T."/>
            <person name="Hackstein J.H."/>
            <person name="Baker S.E."/>
            <person name="Grigoriev I.V."/>
            <person name="O'Malley M.A."/>
        </authorList>
    </citation>
    <scope>NUCLEOTIDE SEQUENCE [LARGE SCALE GENOMIC DNA]</scope>
    <source>
        <strain evidence="11 12">S4</strain>
    </source>
</reference>
<keyword evidence="8" id="KW-0812">Transmembrane</keyword>
<keyword evidence="12" id="KW-1185">Reference proteome</keyword>
<evidence type="ECO:0000256" key="8">
    <source>
        <dbReference type="SAM" id="Phobius"/>
    </source>
</evidence>
<sequence>MKKKKKKLYKRKLYNNNNSNNNNNTNNNNNNNKIDYYIFINKLYLKNTPDSFKKGNGTKIDIKNDQENFYNLPSVIEEHLYDDELILFFPDSYYDMTKVEGDIIFYVYTNITIKGNIEGTIFDYKNEMVWGLLIEFIEVNTSFIFENILIKNFGNEETDSYAIPVLDIYTNFSNITFIINNCNFQNNYNTVLLVDMIDPCFYYNDCYDKTGLMKDEPFMIINNTTFYNNNRSMYLFNIYVDYDILVEFNDCTIDSNVEFLYSDFASFFTFNNCYITGVVNGDNHDNYASFLHSSGYDTLTINNSKIENLYLKNHNPLIESNALSLNIINTTISNCYSDYDYLIKINENMNFNVKFTEYNEGYVTIENSVIKNTFNIFTGKYCNFYIKKTTFSDIIKNKSYYPAISNFKNSEITIIDSKFLNLELVSSLFNKDSTYKFINVNLKDINTNFEALFYFNGLETYINNMTIENVRCSGDGGDSSLFLLNYYKYDSDFNYNTLVKINDLKIINSRSNGPIIKIDGYYNDITITNSTFQSITSYGAIIHNESKVTLNITNVNFINNKNINKYDCGLLHFSGDDTKLSIENSLFENNESKSNGGAICFNDITNMELNLNSNLFNNNKAVNGGALSFEDNKGIIKNNINYRKRRKRNEIIENDNSLNNIIINMENNIFEKNQAENYGGAIYSNYNSINSYINKNNKIKYNEAGIMGGGIYSKNIWNNSKCIFIFDHSSDFQENISNNHLNNYSSKPSYISLDNKIKGNKISLYSGDLLPLSFSLYDEYDNIVEDKAKFLSYVMLTLSLKEKYSNSTTSTNNITRRNNINEKYNTSENINKNIIVDNNTDDIGLIKKINTKLLGNVSSLMGGHFKFNDFKIIGNANTYILNLSINDYNEDVIFKIPEIEITINQGCSENYIKFYDKNDFLSCEIPKCFSSCPVDITAECIANTTIINKNDPHLNKCQCLPGWTGSLCNEKVFINFSGVKKFTNMILKYSTYMNYSECSLNFLFKHIGSSAVIFFYYTFISQGFILGVKVLKKGKNNKYELDDESSLGFEVCGNEIRIIIEEDDNIYNNNDNDSYDGKEGAIMKSKNDKKKSVMITNYYGSVSFSTIDQNNINSFEYFNYIINKSEKRVHSEFIEATLIYIAYFILLLILIIFFKMQNIMRSKNIMDYRLVKDTNNDWPNSKCKLISYSFLDNQRYAKVKFEKADDPSVYFKYKNMNNIEITRENYIQVYKKSSTIIGKKYFILN</sequence>
<dbReference type="InterPro" id="IPR003368">
    <property type="entry name" value="POMP_repeat"/>
</dbReference>
<gene>
    <name evidence="11" type="ORF">BCR32DRAFT_291039</name>
</gene>
<organism evidence="11 12">
    <name type="scientific">Anaeromyces robustus</name>
    <dbReference type="NCBI Taxonomy" id="1754192"/>
    <lineage>
        <taxon>Eukaryota</taxon>
        <taxon>Fungi</taxon>
        <taxon>Fungi incertae sedis</taxon>
        <taxon>Chytridiomycota</taxon>
        <taxon>Chytridiomycota incertae sedis</taxon>
        <taxon>Neocallimastigomycetes</taxon>
        <taxon>Neocallimastigales</taxon>
        <taxon>Neocallimastigaceae</taxon>
        <taxon>Anaeromyces</taxon>
    </lineage>
</organism>
<dbReference type="OrthoDB" id="10621893at2759"/>
<evidence type="ECO:0000256" key="2">
    <source>
        <dbReference type="ARBA" id="ARBA00004442"/>
    </source>
</evidence>
<evidence type="ECO:0000259" key="9">
    <source>
        <dbReference type="PROSITE" id="PS00022"/>
    </source>
</evidence>
<name>A0A1Y1XGJ1_9FUNG</name>
<evidence type="ECO:0000313" key="12">
    <source>
        <dbReference type="Proteomes" id="UP000193944"/>
    </source>
</evidence>
<dbReference type="PROSITE" id="PS01186">
    <property type="entry name" value="EGF_2"/>
    <property type="match status" value="1"/>
</dbReference>
<evidence type="ECO:0000256" key="1">
    <source>
        <dbReference type="ARBA" id="ARBA00004196"/>
    </source>
</evidence>
<comment type="caution">
    <text evidence="11">The sequence shown here is derived from an EMBL/GenBank/DDBJ whole genome shotgun (WGS) entry which is preliminary data.</text>
</comment>
<dbReference type="PANTHER" id="PTHR11319">
    <property type="entry name" value="G PROTEIN-COUPLED RECEPTOR-RELATED"/>
    <property type="match status" value="1"/>
</dbReference>
<reference evidence="11 12" key="2">
    <citation type="submission" date="2016-08" db="EMBL/GenBank/DDBJ databases">
        <title>Pervasive Adenine N6-methylation of Active Genes in Fungi.</title>
        <authorList>
            <consortium name="DOE Joint Genome Institute"/>
            <person name="Mondo S.J."/>
            <person name="Dannebaum R.O."/>
            <person name="Kuo R.C."/>
            <person name="Labutti K."/>
            <person name="Haridas S."/>
            <person name="Kuo A."/>
            <person name="Salamov A."/>
            <person name="Ahrendt S.R."/>
            <person name="Lipzen A."/>
            <person name="Sullivan W."/>
            <person name="Andreopoulos W.B."/>
            <person name="Clum A."/>
            <person name="Lindquist E."/>
            <person name="Daum C."/>
            <person name="Ramamoorthy G.K."/>
            <person name="Gryganskyi A."/>
            <person name="Culley D."/>
            <person name="Magnuson J.K."/>
            <person name="James T.Y."/>
            <person name="O'Malley M.A."/>
            <person name="Stajich J.E."/>
            <person name="Spatafora J.W."/>
            <person name="Visel A."/>
            <person name="Grigoriev I.V."/>
        </authorList>
    </citation>
    <scope>NUCLEOTIDE SEQUENCE [LARGE SCALE GENOMIC DNA]</scope>
    <source>
        <strain evidence="11 12">S4</strain>
    </source>
</reference>
<evidence type="ECO:0000256" key="6">
    <source>
        <dbReference type="ARBA" id="ARBA00023136"/>
    </source>
</evidence>
<keyword evidence="4" id="KW-0964">Secreted</keyword>
<dbReference type="AlphaFoldDB" id="A0A1Y1XGJ1"/>
<dbReference type="PANTHER" id="PTHR11319:SF35">
    <property type="entry name" value="OUTER MEMBRANE PROTEIN PMPC-RELATED"/>
    <property type="match status" value="1"/>
</dbReference>
<keyword evidence="6 8" id="KW-0472">Membrane</keyword>
<feature type="domain" description="EGF-like" evidence="9 10">
    <location>
        <begin position="957"/>
        <end position="968"/>
    </location>
</feature>
<dbReference type="InterPro" id="IPR000742">
    <property type="entry name" value="EGF"/>
</dbReference>
<comment type="subcellular location">
    <subcellularLocation>
        <location evidence="1">Cell envelope</location>
    </subcellularLocation>
    <subcellularLocation>
        <location evidence="2">Cell outer membrane</location>
    </subcellularLocation>
    <subcellularLocation>
        <location evidence="3">Secreted</location>
    </subcellularLocation>
</comment>
<keyword evidence="5" id="KW-0732">Signal</keyword>
<feature type="transmembrane region" description="Helical" evidence="8">
    <location>
        <begin position="1007"/>
        <end position="1028"/>
    </location>
</feature>
<proteinExistence type="predicted"/>
<evidence type="ECO:0000259" key="10">
    <source>
        <dbReference type="PROSITE" id="PS01186"/>
    </source>
</evidence>
<evidence type="ECO:0000256" key="7">
    <source>
        <dbReference type="ARBA" id="ARBA00023237"/>
    </source>
</evidence>
<dbReference type="NCBIfam" id="TIGR01376">
    <property type="entry name" value="POMP_repeat"/>
    <property type="match status" value="2"/>
</dbReference>
<evidence type="ECO:0000256" key="5">
    <source>
        <dbReference type="ARBA" id="ARBA00022729"/>
    </source>
</evidence>
<dbReference type="GO" id="GO:0005576">
    <property type="term" value="C:extracellular region"/>
    <property type="evidence" value="ECO:0007669"/>
    <property type="project" value="UniProtKB-SubCell"/>
</dbReference>
<evidence type="ECO:0000256" key="3">
    <source>
        <dbReference type="ARBA" id="ARBA00004613"/>
    </source>
</evidence>
<dbReference type="EMBL" id="MCFG01000044">
    <property type="protein sequence ID" value="ORX84871.1"/>
    <property type="molecule type" value="Genomic_DNA"/>
</dbReference>
<protein>
    <recommendedName>
        <fullName evidence="9 10">EGF-like domain-containing protein</fullName>
    </recommendedName>
</protein>